<name>A0AAD3Y7K4_NEPGR</name>
<keyword evidence="1" id="KW-0732">Signal</keyword>
<sequence>MPEECCLKHGCFYPRGGCVLFLLLQCGAVFHGASSGSQLFYVAQVGMLMEYAESSFLEPCKCCCPLCWDVQAGALVLELGSSAGLLADDDCSSSEHKYVYLLIADDRGC</sequence>
<evidence type="ECO:0000256" key="1">
    <source>
        <dbReference type="SAM" id="SignalP"/>
    </source>
</evidence>
<gene>
    <name evidence="2" type="ORF">Nepgr_032308</name>
</gene>
<protein>
    <submittedName>
        <fullName evidence="2">Uncharacterized protein</fullName>
    </submittedName>
</protein>
<evidence type="ECO:0000313" key="2">
    <source>
        <dbReference type="EMBL" id="GMH30465.1"/>
    </source>
</evidence>
<keyword evidence="3" id="KW-1185">Reference proteome</keyword>
<dbReference type="Proteomes" id="UP001279734">
    <property type="component" value="Unassembled WGS sequence"/>
</dbReference>
<feature type="chain" id="PRO_5042186602" evidence="1">
    <location>
        <begin position="36"/>
        <end position="109"/>
    </location>
</feature>
<organism evidence="2 3">
    <name type="scientific">Nepenthes gracilis</name>
    <name type="common">Slender pitcher plant</name>
    <dbReference type="NCBI Taxonomy" id="150966"/>
    <lineage>
        <taxon>Eukaryota</taxon>
        <taxon>Viridiplantae</taxon>
        <taxon>Streptophyta</taxon>
        <taxon>Embryophyta</taxon>
        <taxon>Tracheophyta</taxon>
        <taxon>Spermatophyta</taxon>
        <taxon>Magnoliopsida</taxon>
        <taxon>eudicotyledons</taxon>
        <taxon>Gunneridae</taxon>
        <taxon>Pentapetalae</taxon>
        <taxon>Caryophyllales</taxon>
        <taxon>Nepenthaceae</taxon>
        <taxon>Nepenthes</taxon>
    </lineage>
</organism>
<dbReference type="EMBL" id="BSYO01000038">
    <property type="protein sequence ID" value="GMH30465.1"/>
    <property type="molecule type" value="Genomic_DNA"/>
</dbReference>
<reference evidence="2" key="1">
    <citation type="submission" date="2023-05" db="EMBL/GenBank/DDBJ databases">
        <title>Nepenthes gracilis genome sequencing.</title>
        <authorList>
            <person name="Fukushima K."/>
        </authorList>
    </citation>
    <scope>NUCLEOTIDE SEQUENCE</scope>
    <source>
        <strain evidence="2">SING2019-196</strain>
    </source>
</reference>
<comment type="caution">
    <text evidence="2">The sequence shown here is derived from an EMBL/GenBank/DDBJ whole genome shotgun (WGS) entry which is preliminary data.</text>
</comment>
<feature type="signal peptide" evidence="1">
    <location>
        <begin position="1"/>
        <end position="35"/>
    </location>
</feature>
<evidence type="ECO:0000313" key="3">
    <source>
        <dbReference type="Proteomes" id="UP001279734"/>
    </source>
</evidence>
<accession>A0AAD3Y7K4</accession>
<proteinExistence type="predicted"/>
<dbReference type="AlphaFoldDB" id="A0AAD3Y7K4"/>